<dbReference type="RefSeq" id="XP_018037076.1">
    <property type="nucleotide sequence ID" value="XM_018180106.1"/>
</dbReference>
<proteinExistence type="predicted"/>
<dbReference type="GeneID" id="28763592"/>
<feature type="region of interest" description="Disordered" evidence="1">
    <location>
        <begin position="453"/>
        <end position="502"/>
    </location>
</feature>
<feature type="compositionally biased region" description="Basic and acidic residues" evidence="1">
    <location>
        <begin position="493"/>
        <end position="502"/>
    </location>
</feature>
<feature type="compositionally biased region" description="Basic residues" evidence="1">
    <location>
        <begin position="688"/>
        <end position="697"/>
    </location>
</feature>
<accession>A0A177CHL3</accession>
<organism evidence="2 3">
    <name type="scientific">Paraphaeosphaeria sporulosa</name>
    <dbReference type="NCBI Taxonomy" id="1460663"/>
    <lineage>
        <taxon>Eukaryota</taxon>
        <taxon>Fungi</taxon>
        <taxon>Dikarya</taxon>
        <taxon>Ascomycota</taxon>
        <taxon>Pezizomycotina</taxon>
        <taxon>Dothideomycetes</taxon>
        <taxon>Pleosporomycetidae</taxon>
        <taxon>Pleosporales</taxon>
        <taxon>Massarineae</taxon>
        <taxon>Didymosphaeriaceae</taxon>
        <taxon>Paraphaeosphaeria</taxon>
    </lineage>
</organism>
<feature type="compositionally biased region" description="Basic residues" evidence="1">
    <location>
        <begin position="479"/>
        <end position="492"/>
    </location>
</feature>
<name>A0A177CHL3_9PLEO</name>
<dbReference type="Proteomes" id="UP000077069">
    <property type="component" value="Unassembled WGS sequence"/>
</dbReference>
<dbReference type="AlphaFoldDB" id="A0A177CHL3"/>
<evidence type="ECO:0000256" key="1">
    <source>
        <dbReference type="SAM" id="MobiDB-lite"/>
    </source>
</evidence>
<protein>
    <submittedName>
        <fullName evidence="2">Uncharacterized protein</fullName>
    </submittedName>
</protein>
<feature type="region of interest" description="Disordered" evidence="1">
    <location>
        <begin position="676"/>
        <end position="697"/>
    </location>
</feature>
<evidence type="ECO:0000313" key="3">
    <source>
        <dbReference type="Proteomes" id="UP000077069"/>
    </source>
</evidence>
<dbReference type="EMBL" id="KV441551">
    <property type="protein sequence ID" value="OAG06711.1"/>
    <property type="molecule type" value="Genomic_DNA"/>
</dbReference>
<sequence length="735" mass="82781">MRGSEWSLILNISPNNWQMTTTGGSFFNVPMSQKKDPDSHDPPGVKIDGNKGVVASNIILSGGKNQIIGTPRFGFNHWKDFDAKAGQLRKTIHIAVNLADHMVSYAARIKGADVRMRDIADRIRATSSILHGIEILFEQLTSKPPEESSKVPDAANDLYAELQSCETWLGGVEKQMSEFMEGVPAPRRLEGKEREKVELAQESLVLLETKITIVEFGIQDHKVNLQIRLSIFFMTFSNQKLVVNWMMACTKRELTCSHRPDLTWSDMISDMLSELRHILSELDLLRNGTVPKSLRSPALDPSNSSQLGRVPAPAAFSPRYAGWVIQRGSSHATGSDARGRSWLRPSVEPLAFSSEQLYLQVVALMVKDGKKDQTLHDRYERLGPQRQSAILDLLARENQELQIGQPVLEWKVAGIRPEIHRINRYRTEIVSMLIILKTELKPQVHWGSLKGHQVPSLRGGADRAEWDPEDGRYTERHTSGARHVRPPRHHRRDHEQHRDIPEEIPRIYNTHAGPSHDARQHHQRNNGTDFERLQQQQHFTRANPVFAFSSRPGGVLWTARLDARARTYHGKEKARAHERRRNDDELIHALVEDWYEVISVWPRSHLTASYNIAQTAVPGSTHVASAYGISTGHQYATTGTYASPTFAMPVHGDAQIPAHEAGDTYTVTAQGLAAAHPTDNSGLASTSTRRRRTGRTRRQGRVITLQAIIGTSRQQRSEEPAMMVIVYFSRVLDSQ</sequence>
<reference evidence="2 3" key="1">
    <citation type="submission" date="2016-05" db="EMBL/GenBank/DDBJ databases">
        <title>Comparative analysis of secretome profiles of manganese(II)-oxidizing ascomycete fungi.</title>
        <authorList>
            <consortium name="DOE Joint Genome Institute"/>
            <person name="Zeiner C.A."/>
            <person name="Purvine S.O."/>
            <person name="Zink E.M."/>
            <person name="Wu S."/>
            <person name="Pasa-Tolic L."/>
            <person name="Chaput D.L."/>
            <person name="Haridas S."/>
            <person name="Grigoriev I.V."/>
            <person name="Santelli C.M."/>
            <person name="Hansel C.M."/>
        </authorList>
    </citation>
    <scope>NUCLEOTIDE SEQUENCE [LARGE SCALE GENOMIC DNA]</scope>
    <source>
        <strain evidence="2 3">AP3s5-JAC2a</strain>
    </source>
</reference>
<gene>
    <name evidence="2" type="ORF">CC84DRAFT_1174646</name>
</gene>
<feature type="compositionally biased region" description="Basic and acidic residues" evidence="1">
    <location>
        <begin position="460"/>
        <end position="478"/>
    </location>
</feature>
<evidence type="ECO:0000313" key="2">
    <source>
        <dbReference type="EMBL" id="OAG06711.1"/>
    </source>
</evidence>
<keyword evidence="3" id="KW-1185">Reference proteome</keyword>
<dbReference type="InParanoid" id="A0A177CHL3"/>
<dbReference type="OrthoDB" id="5245501at2759"/>